<accession>A0A177E8R1</accession>
<dbReference type="Proteomes" id="UP000076964">
    <property type="component" value="Unassembled WGS sequence"/>
</dbReference>
<feature type="transmembrane region" description="Helical" evidence="1">
    <location>
        <begin position="6"/>
        <end position="25"/>
    </location>
</feature>
<evidence type="ECO:0000256" key="1">
    <source>
        <dbReference type="SAM" id="Phobius"/>
    </source>
</evidence>
<evidence type="ECO:0000313" key="2">
    <source>
        <dbReference type="EMBL" id="OAG28344.1"/>
    </source>
</evidence>
<dbReference type="AlphaFoldDB" id="A0A177E8R1"/>
<keyword evidence="1" id="KW-0812">Transmembrane</keyword>
<keyword evidence="3" id="KW-1185">Reference proteome</keyword>
<evidence type="ECO:0000313" key="3">
    <source>
        <dbReference type="Proteomes" id="UP000076964"/>
    </source>
</evidence>
<protein>
    <submittedName>
        <fullName evidence="2">Uncharacterized protein</fullName>
    </submittedName>
</protein>
<comment type="caution">
    <text evidence="2">The sequence shown here is derived from an EMBL/GenBank/DDBJ whole genome shotgun (WGS) entry which is preliminary data.</text>
</comment>
<dbReference type="RefSeq" id="WP_068541112.1">
    <property type="nucleotide sequence ID" value="NZ_LSFI01000007.1"/>
</dbReference>
<dbReference type="STRING" id="1795632.TH606_02465"/>
<gene>
    <name evidence="2" type="ORF">TH606_02465</name>
</gene>
<organism evidence="2 3">
    <name type="scientific">Thermodesulfatator autotrophicus</name>
    <dbReference type="NCBI Taxonomy" id="1795632"/>
    <lineage>
        <taxon>Bacteria</taxon>
        <taxon>Pseudomonadati</taxon>
        <taxon>Thermodesulfobacteriota</taxon>
        <taxon>Thermodesulfobacteria</taxon>
        <taxon>Thermodesulfobacteriales</taxon>
        <taxon>Thermodesulfatatoraceae</taxon>
        <taxon>Thermodesulfatator</taxon>
    </lineage>
</organism>
<keyword evidence="1" id="KW-1133">Transmembrane helix</keyword>
<reference evidence="2 3" key="1">
    <citation type="submission" date="2016-02" db="EMBL/GenBank/DDBJ databases">
        <title>Draft genome sequence of Thermodesulfatator sp. S606.</title>
        <authorList>
            <person name="Lai Q."/>
            <person name="Cao J."/>
            <person name="Dupont S."/>
            <person name="Shao Z."/>
            <person name="Jebbar M."/>
            <person name="Alain K."/>
        </authorList>
    </citation>
    <scope>NUCLEOTIDE SEQUENCE [LARGE SCALE GENOMIC DNA]</scope>
    <source>
        <strain evidence="2 3">S606</strain>
    </source>
</reference>
<name>A0A177E8R1_9BACT</name>
<keyword evidence="1" id="KW-0472">Membrane</keyword>
<proteinExistence type="predicted"/>
<sequence>MMNGILLKATGIWIIIFIIAIIKRHNSRKNPGFPDGIKSGITSKRIIIGHLCVFSFVDFYSIYWRVGTGNIYFNRIILGGSNALV</sequence>
<feature type="transmembrane region" description="Helical" evidence="1">
    <location>
        <begin position="46"/>
        <end position="64"/>
    </location>
</feature>
<dbReference type="EMBL" id="LSFI01000007">
    <property type="protein sequence ID" value="OAG28344.1"/>
    <property type="molecule type" value="Genomic_DNA"/>
</dbReference>